<organism evidence="5 6">
    <name type="scientific">Sorangium cellulosum</name>
    <name type="common">Polyangium cellulosum</name>
    <dbReference type="NCBI Taxonomy" id="56"/>
    <lineage>
        <taxon>Bacteria</taxon>
        <taxon>Pseudomonadati</taxon>
        <taxon>Myxococcota</taxon>
        <taxon>Polyangia</taxon>
        <taxon>Polyangiales</taxon>
        <taxon>Polyangiaceae</taxon>
        <taxon>Sorangium</taxon>
    </lineage>
</organism>
<feature type="region of interest" description="Disordered" evidence="3">
    <location>
        <begin position="72"/>
        <end position="95"/>
    </location>
</feature>
<dbReference type="AlphaFoldDB" id="A0A150RG60"/>
<dbReference type="SMART" id="SM00637">
    <property type="entry name" value="CBD_II"/>
    <property type="match status" value="1"/>
</dbReference>
<evidence type="ECO:0000256" key="3">
    <source>
        <dbReference type="SAM" id="MobiDB-lite"/>
    </source>
</evidence>
<keyword evidence="1" id="KW-0378">Hydrolase</keyword>
<reference evidence="5 6" key="1">
    <citation type="submission" date="2014-02" db="EMBL/GenBank/DDBJ databases">
        <title>The small core and large imbalanced accessory genome model reveals a collaborative survival strategy of Sorangium cellulosum strains in nature.</title>
        <authorList>
            <person name="Han K."/>
            <person name="Peng R."/>
            <person name="Blom J."/>
            <person name="Li Y.-Z."/>
        </authorList>
    </citation>
    <scope>NUCLEOTIDE SEQUENCE [LARGE SCALE GENOMIC DNA]</scope>
    <source>
        <strain evidence="5 6">So0149</strain>
    </source>
</reference>
<dbReference type="InterPro" id="IPR012291">
    <property type="entry name" value="CBM2_carb-bd_dom_sf"/>
</dbReference>
<protein>
    <recommendedName>
        <fullName evidence="4">CBM2 domain-containing protein</fullName>
    </recommendedName>
</protein>
<dbReference type="PROSITE" id="PS51173">
    <property type="entry name" value="CBM2"/>
    <property type="match status" value="1"/>
</dbReference>
<dbReference type="InterPro" id="IPR001919">
    <property type="entry name" value="CBD2"/>
</dbReference>
<sequence length="432" mass="45946">MYLAAPLVLLACGADASGEADVVSEAHALAGGGHCAAGLLQNPETQRCAPIADRRAEAQRAAARRPERLPPNLKAMRGTADGAPRAARSREIVPDHVPGGLGAGVSYKSGALPVTESSTLYTHMIVYPEGLGFDVPADLFTTATNRTEKTVEVVGWYREASVHHIGVFDWSCSATDPCAGGQTVPSWIWTRPFSDNTCQLTQMADGAGVNHETLYYANTTVSTASGWENRVLFWNYCTSQWDLEYAHAFTGPQQDCSVTGCGWWGPIVENFSPLEDQPFPQLGFIDTSLVHDGVTSLLPPSETDFNGPPSTWDLCFIDPNTSWTTSQIPCGASTTPWTATLTVTSDWNTGYCASVAVHNGGTTAISTWSVSLAMNQSTLTSSHSANFQAASAGQYQITPLSWNANLAPGATTSFGFCANKTGTNYTPTATTP</sequence>
<evidence type="ECO:0000256" key="2">
    <source>
        <dbReference type="ARBA" id="ARBA00023295"/>
    </source>
</evidence>
<evidence type="ECO:0000259" key="4">
    <source>
        <dbReference type="PROSITE" id="PS51173"/>
    </source>
</evidence>
<dbReference type="GO" id="GO:0005975">
    <property type="term" value="P:carbohydrate metabolic process"/>
    <property type="evidence" value="ECO:0007669"/>
    <property type="project" value="InterPro"/>
</dbReference>
<comment type="caution">
    <text evidence="5">The sequence shown here is derived from an EMBL/GenBank/DDBJ whole genome shotgun (WGS) entry which is preliminary data.</text>
</comment>
<dbReference type="GO" id="GO:0004553">
    <property type="term" value="F:hydrolase activity, hydrolyzing O-glycosyl compounds"/>
    <property type="evidence" value="ECO:0007669"/>
    <property type="project" value="InterPro"/>
</dbReference>
<dbReference type="SUPFAM" id="SSF49384">
    <property type="entry name" value="Carbohydrate-binding domain"/>
    <property type="match status" value="1"/>
</dbReference>
<dbReference type="EMBL" id="JEMC01003686">
    <property type="protein sequence ID" value="KYF79279.1"/>
    <property type="molecule type" value="Genomic_DNA"/>
</dbReference>
<dbReference type="Proteomes" id="UP000075515">
    <property type="component" value="Unassembled WGS sequence"/>
</dbReference>
<keyword evidence="2" id="KW-0326">Glycosidase</keyword>
<dbReference type="PROSITE" id="PS00561">
    <property type="entry name" value="CBM2_A"/>
    <property type="match status" value="1"/>
</dbReference>
<gene>
    <name evidence="5" type="ORF">BE18_46910</name>
</gene>
<dbReference type="InterPro" id="IPR008965">
    <property type="entry name" value="CBM2/CBM3_carb-bd_dom_sf"/>
</dbReference>
<evidence type="ECO:0000313" key="6">
    <source>
        <dbReference type="Proteomes" id="UP000075515"/>
    </source>
</evidence>
<name>A0A150RG60_SORCE</name>
<dbReference type="Pfam" id="PF00553">
    <property type="entry name" value="CBM_2"/>
    <property type="match status" value="1"/>
</dbReference>
<proteinExistence type="predicted"/>
<dbReference type="InterPro" id="IPR018366">
    <property type="entry name" value="CBM2_CS"/>
</dbReference>
<dbReference type="GO" id="GO:0030247">
    <property type="term" value="F:polysaccharide binding"/>
    <property type="evidence" value="ECO:0007669"/>
    <property type="project" value="UniProtKB-UniRule"/>
</dbReference>
<evidence type="ECO:0000313" key="5">
    <source>
        <dbReference type="EMBL" id="KYF79279.1"/>
    </source>
</evidence>
<feature type="domain" description="CBM2" evidence="4">
    <location>
        <begin position="330"/>
        <end position="432"/>
    </location>
</feature>
<accession>A0A150RG60</accession>
<evidence type="ECO:0000256" key="1">
    <source>
        <dbReference type="ARBA" id="ARBA00022801"/>
    </source>
</evidence>
<dbReference type="Gene3D" id="2.60.40.290">
    <property type="match status" value="1"/>
</dbReference>